<reference evidence="1 2" key="1">
    <citation type="submission" date="2019-03" db="EMBL/GenBank/DDBJ databases">
        <title>Burkholderia cepacia outbreak.</title>
        <authorList>
            <person name="Farzana R."/>
            <person name="Walsh T.R."/>
        </authorList>
    </citation>
    <scope>NUCLEOTIDE SEQUENCE [LARGE SCALE GENOMIC DNA]</scope>
    <source>
        <strain evidence="2">d13</strain>
    </source>
</reference>
<keyword evidence="1" id="KW-0378">Hydrolase</keyword>
<accession>A0AAX2RVP3</accession>
<dbReference type="InterPro" id="IPR023346">
    <property type="entry name" value="Lysozyme-like_dom_sf"/>
</dbReference>
<organism evidence="1 2">
    <name type="scientific">Burkholderia cepacia</name>
    <name type="common">Pseudomonas cepacia</name>
    <dbReference type="NCBI Taxonomy" id="292"/>
    <lineage>
        <taxon>Bacteria</taxon>
        <taxon>Pseudomonadati</taxon>
        <taxon>Pseudomonadota</taxon>
        <taxon>Betaproteobacteria</taxon>
        <taxon>Burkholderiales</taxon>
        <taxon>Burkholderiaceae</taxon>
        <taxon>Burkholderia</taxon>
        <taxon>Burkholderia cepacia complex</taxon>
    </lineage>
</organism>
<dbReference type="AlphaFoldDB" id="A0AAX2RVP3"/>
<dbReference type="EMBL" id="SNSQ01000007">
    <property type="protein sequence ID" value="TEU51387.1"/>
    <property type="molecule type" value="Genomic_DNA"/>
</dbReference>
<evidence type="ECO:0000313" key="1">
    <source>
        <dbReference type="EMBL" id="TEU51387.1"/>
    </source>
</evidence>
<dbReference type="Gene3D" id="1.10.530.10">
    <property type="match status" value="1"/>
</dbReference>
<evidence type="ECO:0000313" key="2">
    <source>
        <dbReference type="Proteomes" id="UP000298234"/>
    </source>
</evidence>
<comment type="caution">
    <text evidence="1">The sequence shown here is derived from an EMBL/GenBank/DDBJ whole genome shotgun (WGS) entry which is preliminary data.</text>
</comment>
<dbReference type="GO" id="GO:0016787">
    <property type="term" value="F:hydrolase activity"/>
    <property type="evidence" value="ECO:0007669"/>
    <property type="project" value="UniProtKB-KW"/>
</dbReference>
<name>A0AAX2RVP3_BURCE</name>
<gene>
    <name evidence="1" type="ORF">E3D37_08195</name>
</gene>
<dbReference type="Proteomes" id="UP000298234">
    <property type="component" value="Unassembled WGS sequence"/>
</dbReference>
<protein>
    <submittedName>
        <fullName evidence="1">Glycoside hydrolase</fullName>
    </submittedName>
</protein>
<dbReference type="CDD" id="cd00736">
    <property type="entry name" value="lambda_lys-like"/>
    <property type="match status" value="1"/>
</dbReference>
<dbReference type="RefSeq" id="WP_134255354.1">
    <property type="nucleotide sequence ID" value="NZ_SNSG01000004.1"/>
</dbReference>
<proteinExistence type="predicted"/>
<dbReference type="SUPFAM" id="SSF53955">
    <property type="entry name" value="Lysozyme-like"/>
    <property type="match status" value="1"/>
</dbReference>
<sequence>MARIAAEAAGGQNVVAFLDMLAASEIDKWTRQNSDDGYNVLVGSHGPITKKSSAGGTYIVPARLLTFPSYAKHPGTYNAELNSTAAGRYQLLSRYYAPYAKLLKLDDFSPVSQDMIAIQQIRERRALPLIVAGQLAAAIKACSNIWASLPGNDYGQRQNELAMLTAAYRAAGGVVAIA</sequence>